<feature type="chain" id="PRO_5034401128" description="WSC domain-containing protein" evidence="1">
    <location>
        <begin position="20"/>
        <end position="228"/>
    </location>
</feature>
<dbReference type="EMBL" id="JADCTT010000016">
    <property type="protein sequence ID" value="KAF9743655.1"/>
    <property type="molecule type" value="Genomic_DNA"/>
</dbReference>
<dbReference type="InterPro" id="IPR002889">
    <property type="entry name" value="WSC_carb-bd"/>
</dbReference>
<evidence type="ECO:0000256" key="1">
    <source>
        <dbReference type="SAM" id="SignalP"/>
    </source>
</evidence>
<reference evidence="3" key="1">
    <citation type="submission" date="2020-10" db="EMBL/GenBank/DDBJ databases">
        <title>High-Quality Genome Resource of Clonostachys rosea strain S41 by Oxford Nanopore Long-Read Sequencing.</title>
        <authorList>
            <person name="Wang H."/>
        </authorList>
    </citation>
    <scope>NUCLEOTIDE SEQUENCE</scope>
    <source>
        <strain evidence="3">S41</strain>
    </source>
</reference>
<comment type="caution">
    <text evidence="3">The sequence shown here is derived from an EMBL/GenBank/DDBJ whole genome shotgun (WGS) entry which is preliminary data.</text>
</comment>
<dbReference type="PROSITE" id="PS51212">
    <property type="entry name" value="WSC"/>
    <property type="match status" value="1"/>
</dbReference>
<proteinExistence type="predicted"/>
<protein>
    <recommendedName>
        <fullName evidence="2">WSC domain-containing protein</fullName>
    </recommendedName>
</protein>
<evidence type="ECO:0000313" key="4">
    <source>
        <dbReference type="Proteomes" id="UP000616885"/>
    </source>
</evidence>
<keyword evidence="1" id="KW-0732">Signal</keyword>
<dbReference type="Pfam" id="PF01822">
    <property type="entry name" value="WSC"/>
    <property type="match status" value="1"/>
</dbReference>
<dbReference type="SMART" id="SM00321">
    <property type="entry name" value="WSC"/>
    <property type="match status" value="1"/>
</dbReference>
<evidence type="ECO:0000313" key="3">
    <source>
        <dbReference type="EMBL" id="KAF9743655.1"/>
    </source>
</evidence>
<gene>
    <name evidence="3" type="ORF">IM811_005995</name>
</gene>
<dbReference type="AlphaFoldDB" id="A0A8H7K563"/>
<feature type="signal peptide" evidence="1">
    <location>
        <begin position="1"/>
        <end position="19"/>
    </location>
</feature>
<organism evidence="3 4">
    <name type="scientific">Bionectria ochroleuca</name>
    <name type="common">Gliocladium roseum</name>
    <dbReference type="NCBI Taxonomy" id="29856"/>
    <lineage>
        <taxon>Eukaryota</taxon>
        <taxon>Fungi</taxon>
        <taxon>Dikarya</taxon>
        <taxon>Ascomycota</taxon>
        <taxon>Pezizomycotina</taxon>
        <taxon>Sordariomycetes</taxon>
        <taxon>Hypocreomycetidae</taxon>
        <taxon>Hypocreales</taxon>
        <taxon>Bionectriaceae</taxon>
        <taxon>Clonostachys</taxon>
    </lineage>
</organism>
<name>A0A8H7K563_BIOOC</name>
<dbReference type="Proteomes" id="UP000616885">
    <property type="component" value="Unassembled WGS sequence"/>
</dbReference>
<sequence>MQFSIISAGLLLLAPLASAISGTGPTQAPKESPRVGYPTSQGCFKSSKGLTDVGMEETQVSSGGCREACQAIKKPVFAMGGGVKCFCGDSYPPKSDLTDDSACDYPCQAYPLEACGNIDETAFSVWNTGDKLSVPFYDGKDEDSSSTASGASKTAISTSASGSKTAVSTSIITGAVESETGLATAASASGETASSTESAAVATSSIPSSGAKSMMGAGVAIFVAALAV</sequence>
<accession>A0A8H7K563</accession>
<evidence type="ECO:0000259" key="2">
    <source>
        <dbReference type="PROSITE" id="PS51212"/>
    </source>
</evidence>
<feature type="domain" description="WSC" evidence="2">
    <location>
        <begin position="37"/>
        <end position="129"/>
    </location>
</feature>